<dbReference type="Gene3D" id="3.55.50.30">
    <property type="match status" value="1"/>
</dbReference>
<keyword evidence="1" id="KW-0472">Membrane</keyword>
<dbReference type="PANTHER" id="PTHR30273">
    <property type="entry name" value="PERIPLASMIC SIGNAL SENSOR AND SIGMA FACTOR ACTIVATOR FECR-RELATED"/>
    <property type="match status" value="1"/>
</dbReference>
<dbReference type="RefSeq" id="WP_079643448.1">
    <property type="nucleotide sequence ID" value="NZ_FUZF01000011.1"/>
</dbReference>
<sequence length="339" mass="38732">MKERITYLLRQYFYNRSNRLELDELFAMIRSAKYDEELALLIKELYEELKRQDPSLTYVDDDGRLLDFKDNQDNQSHSSIGEKERKDKNNYKIYIGVAISAAMLIVGFFYGQQWQTNKADQQVQVINSIVQDDDKIVVLDDGTKVWLNSSSTLEYPKAFKKGEPREVTLIGEAYFEVEHAEDWPFIVHTGDVSTKVLGTKFNVKAYSDMKDVLVTVKSGKVMVSKENTILATLVKNQELRVPLMPVSVSAAAIEKELKSKVAGSWTAGYLEYEDESISSIIADLERYYKISIDLLHPSLGDKVITLSVAKDSDPHYVLEILTTLTDSKFKKEGNNYLIF</sequence>
<keyword evidence="1" id="KW-0812">Transmembrane</keyword>
<dbReference type="Pfam" id="PF04773">
    <property type="entry name" value="FecR"/>
    <property type="match status" value="1"/>
</dbReference>
<evidence type="ECO:0000256" key="1">
    <source>
        <dbReference type="SAM" id="Phobius"/>
    </source>
</evidence>
<protein>
    <submittedName>
        <fullName evidence="4">FecR family protein</fullName>
    </submittedName>
</protein>
<dbReference type="InterPro" id="IPR012373">
    <property type="entry name" value="Ferrdict_sens_TM"/>
</dbReference>
<evidence type="ECO:0000259" key="2">
    <source>
        <dbReference type="Pfam" id="PF04773"/>
    </source>
</evidence>
<dbReference type="GO" id="GO:0016989">
    <property type="term" value="F:sigma factor antagonist activity"/>
    <property type="evidence" value="ECO:0007669"/>
    <property type="project" value="TreeGrafter"/>
</dbReference>
<evidence type="ECO:0000313" key="5">
    <source>
        <dbReference type="Proteomes" id="UP000190150"/>
    </source>
</evidence>
<feature type="domain" description="Protein FecR C-terminal" evidence="3">
    <location>
        <begin position="270"/>
        <end position="338"/>
    </location>
</feature>
<keyword evidence="5" id="KW-1185">Reference proteome</keyword>
<dbReference type="OrthoDB" id="697544at2"/>
<dbReference type="EMBL" id="FUZF01000011">
    <property type="protein sequence ID" value="SKB82620.1"/>
    <property type="molecule type" value="Genomic_DNA"/>
</dbReference>
<dbReference type="Pfam" id="PF16344">
    <property type="entry name" value="FecR_C"/>
    <property type="match status" value="1"/>
</dbReference>
<proteinExistence type="predicted"/>
<feature type="transmembrane region" description="Helical" evidence="1">
    <location>
        <begin position="93"/>
        <end position="111"/>
    </location>
</feature>
<dbReference type="Gene3D" id="2.60.120.1440">
    <property type="match status" value="1"/>
</dbReference>
<dbReference type="AlphaFoldDB" id="A0A1T5EG20"/>
<gene>
    <name evidence="4" type="ORF">SAMN05660841_02536</name>
</gene>
<feature type="domain" description="FecR protein" evidence="2">
    <location>
        <begin position="137"/>
        <end position="221"/>
    </location>
</feature>
<keyword evidence="1" id="KW-1133">Transmembrane helix</keyword>
<dbReference type="InterPro" id="IPR032508">
    <property type="entry name" value="FecR_C"/>
</dbReference>
<dbReference type="Proteomes" id="UP000190150">
    <property type="component" value="Unassembled WGS sequence"/>
</dbReference>
<evidence type="ECO:0000259" key="3">
    <source>
        <dbReference type="Pfam" id="PF16344"/>
    </source>
</evidence>
<dbReference type="STRING" id="1513896.SAMN05660841_02536"/>
<dbReference type="PANTHER" id="PTHR30273:SF2">
    <property type="entry name" value="PROTEIN FECR"/>
    <property type="match status" value="1"/>
</dbReference>
<name>A0A1T5EG20_9SPHI</name>
<organism evidence="4 5">
    <name type="scientific">Sphingobacterium nematocida</name>
    <dbReference type="NCBI Taxonomy" id="1513896"/>
    <lineage>
        <taxon>Bacteria</taxon>
        <taxon>Pseudomonadati</taxon>
        <taxon>Bacteroidota</taxon>
        <taxon>Sphingobacteriia</taxon>
        <taxon>Sphingobacteriales</taxon>
        <taxon>Sphingobacteriaceae</taxon>
        <taxon>Sphingobacterium</taxon>
    </lineage>
</organism>
<reference evidence="5" key="1">
    <citation type="submission" date="2017-02" db="EMBL/GenBank/DDBJ databases">
        <authorList>
            <person name="Varghese N."/>
            <person name="Submissions S."/>
        </authorList>
    </citation>
    <scope>NUCLEOTIDE SEQUENCE [LARGE SCALE GENOMIC DNA]</scope>
    <source>
        <strain evidence="5">DSM 24091</strain>
    </source>
</reference>
<evidence type="ECO:0000313" key="4">
    <source>
        <dbReference type="EMBL" id="SKB82620.1"/>
    </source>
</evidence>
<dbReference type="InterPro" id="IPR006860">
    <property type="entry name" value="FecR"/>
</dbReference>
<accession>A0A1T5EG20</accession>